<dbReference type="AlphaFoldDB" id="A0A2T2Y9S2"/>
<reference evidence="1 2" key="1">
    <citation type="submission" date="2018-03" db="EMBL/GenBank/DDBJ databases">
        <title>Adhaeribacter sp. HMF7605 Genome sequencing and assembly.</title>
        <authorList>
            <person name="Kang H."/>
            <person name="Kang J."/>
            <person name="Cha I."/>
            <person name="Kim H."/>
            <person name="Joh K."/>
        </authorList>
    </citation>
    <scope>NUCLEOTIDE SEQUENCE [LARGE SCALE GENOMIC DNA]</scope>
    <source>
        <strain evidence="1 2">HMF7605</strain>
    </source>
</reference>
<evidence type="ECO:0000313" key="2">
    <source>
        <dbReference type="Proteomes" id="UP000240357"/>
    </source>
</evidence>
<evidence type="ECO:0000313" key="1">
    <source>
        <dbReference type="EMBL" id="PSR52264.1"/>
    </source>
</evidence>
<comment type="caution">
    <text evidence="1">The sequence shown here is derived from an EMBL/GenBank/DDBJ whole genome shotgun (WGS) entry which is preliminary data.</text>
</comment>
<gene>
    <name evidence="1" type="ORF">AHMF7605_01360</name>
</gene>
<protein>
    <submittedName>
        <fullName evidence="1">Uncharacterized protein</fullName>
    </submittedName>
</protein>
<organism evidence="1 2">
    <name type="scientific">Adhaeribacter arboris</name>
    <dbReference type="NCBI Taxonomy" id="2072846"/>
    <lineage>
        <taxon>Bacteria</taxon>
        <taxon>Pseudomonadati</taxon>
        <taxon>Bacteroidota</taxon>
        <taxon>Cytophagia</taxon>
        <taxon>Cytophagales</taxon>
        <taxon>Hymenobacteraceae</taxon>
        <taxon>Adhaeribacter</taxon>
    </lineage>
</organism>
<sequence length="172" mass="20332">MNKGNFYKVLVLTLTCSLLGQCNSFNNFNKCEEKVAEWRNEAPKILKEFQDVEEEITQNKTALKIASLDEQDLFIRTDFPEKYEREKSIKLPKLKKWFSSKDWGFISYKGETKQIHYRTCNYRQVSYHGQLYFSKSRIRPSFTKNLVTEITDSLDLGNDWYYIQTKCDGCGN</sequence>
<name>A0A2T2Y9S2_9BACT</name>
<dbReference type="RefSeq" id="WP_106925718.1">
    <property type="nucleotide sequence ID" value="NZ_PYFT01000001.1"/>
</dbReference>
<dbReference type="Proteomes" id="UP000240357">
    <property type="component" value="Unassembled WGS sequence"/>
</dbReference>
<accession>A0A2T2Y9S2</accession>
<dbReference type="EMBL" id="PYFT01000001">
    <property type="protein sequence ID" value="PSR52264.1"/>
    <property type="molecule type" value="Genomic_DNA"/>
</dbReference>
<keyword evidence="2" id="KW-1185">Reference proteome</keyword>
<proteinExistence type="predicted"/>